<dbReference type="OrthoDB" id="5590282at2759"/>
<dbReference type="InterPro" id="IPR039361">
    <property type="entry name" value="Cyclin"/>
</dbReference>
<feature type="compositionally biased region" description="Basic residues" evidence="1">
    <location>
        <begin position="166"/>
        <end position="178"/>
    </location>
</feature>
<gene>
    <name evidence="3" type="ORF">ACHHYP_12338</name>
</gene>
<proteinExistence type="predicted"/>
<dbReference type="Proteomes" id="UP000243579">
    <property type="component" value="Unassembled WGS sequence"/>
</dbReference>
<reference evidence="3 4" key="1">
    <citation type="journal article" date="2014" name="Genome Biol. Evol.">
        <title>The secreted proteins of Achlya hypogyna and Thraustotheca clavata identify the ancestral oomycete secretome and reveal gene acquisitions by horizontal gene transfer.</title>
        <authorList>
            <person name="Misner I."/>
            <person name="Blouin N."/>
            <person name="Leonard G."/>
            <person name="Richards T.A."/>
            <person name="Lane C.E."/>
        </authorList>
    </citation>
    <scope>NUCLEOTIDE SEQUENCE [LARGE SCALE GENOMIC DNA]</scope>
    <source>
        <strain evidence="3 4">ATCC 48635</strain>
    </source>
</reference>
<comment type="caution">
    <text evidence="3">The sequence shown here is derived from an EMBL/GenBank/DDBJ whole genome shotgun (WGS) entry which is preliminary data.</text>
</comment>
<dbReference type="Gene3D" id="1.10.472.10">
    <property type="entry name" value="Cyclin-like"/>
    <property type="match status" value="1"/>
</dbReference>
<dbReference type="Pfam" id="PF00134">
    <property type="entry name" value="Cyclin_N"/>
    <property type="match status" value="1"/>
</dbReference>
<dbReference type="STRING" id="1202772.A0A1V9ZGW2"/>
<dbReference type="SUPFAM" id="SSF47954">
    <property type="entry name" value="Cyclin-like"/>
    <property type="match status" value="2"/>
</dbReference>
<dbReference type="InterPro" id="IPR036915">
    <property type="entry name" value="Cyclin-like_sf"/>
</dbReference>
<feature type="compositionally biased region" description="Basic and acidic residues" evidence="1">
    <location>
        <begin position="153"/>
        <end position="165"/>
    </location>
</feature>
<organism evidence="3 4">
    <name type="scientific">Achlya hypogyna</name>
    <name type="common">Oomycete</name>
    <name type="synonym">Protoachlya hypogyna</name>
    <dbReference type="NCBI Taxonomy" id="1202772"/>
    <lineage>
        <taxon>Eukaryota</taxon>
        <taxon>Sar</taxon>
        <taxon>Stramenopiles</taxon>
        <taxon>Oomycota</taxon>
        <taxon>Saprolegniomycetes</taxon>
        <taxon>Saprolegniales</taxon>
        <taxon>Achlyaceae</taxon>
        <taxon>Achlya</taxon>
    </lineage>
</organism>
<name>A0A1V9ZGW2_ACHHY</name>
<dbReference type="PANTHER" id="PTHR10177">
    <property type="entry name" value="CYCLINS"/>
    <property type="match status" value="1"/>
</dbReference>
<dbReference type="AlphaFoldDB" id="A0A1V9ZGW2"/>
<feature type="domain" description="Cyclin N-terminal" evidence="2">
    <location>
        <begin position="58"/>
        <end position="205"/>
    </location>
</feature>
<protein>
    <recommendedName>
        <fullName evidence="2">Cyclin N-terminal domain-containing protein</fullName>
    </recommendedName>
</protein>
<sequence>MAADSKGDAHFRTGAMGNAMAKDTIELDVDMIQNYRYREMEKEYAVHLYAQNAIASPTLDWSIFHTARGRLVHRIFSTGSALGLKRETCHLACSYMTRVFLSSWLSQGQIFPANFAKTAEHPNILMATTVLVLASKIEEVNPPSVSDILEAVQRESGETVPDHAKGKAKGKRGGRKKAAPPSIYTTKDDVLAHEETLLKQLKWKLYPATPVTWLLLAMEGLGLYKDVAAPSPPSPAVYNSPCYVGYEYGGYDYSVADKLRQDESRLQRAKERMTVFHLACNLLDVSTLDSFSINFLPSVLGGAALFLLAPGHNLYALAHFLLVKPESLWECVVWMQHYLPYVTQPVPLSVHAQFQSKLAKVPTEDRYAVQVLSTSTAFGTLVFYPTTPQSALLLKTPPSPEPAYEPESEWTAQSPSLYFAQPQYHQPSYSVYDEPAYDPYFTASAIGPASNHNNANNNNLHGAYAGGWAGPAWAAAASPPF</sequence>
<evidence type="ECO:0000313" key="4">
    <source>
        <dbReference type="Proteomes" id="UP000243579"/>
    </source>
</evidence>
<accession>A0A1V9ZGW2</accession>
<keyword evidence="4" id="KW-1185">Reference proteome</keyword>
<dbReference type="InterPro" id="IPR006671">
    <property type="entry name" value="Cyclin_N"/>
</dbReference>
<evidence type="ECO:0000256" key="1">
    <source>
        <dbReference type="SAM" id="MobiDB-lite"/>
    </source>
</evidence>
<dbReference type="EMBL" id="JNBR01000120">
    <property type="protein sequence ID" value="OQR97233.1"/>
    <property type="molecule type" value="Genomic_DNA"/>
</dbReference>
<evidence type="ECO:0000313" key="3">
    <source>
        <dbReference type="EMBL" id="OQR97233.1"/>
    </source>
</evidence>
<feature type="region of interest" description="Disordered" evidence="1">
    <location>
        <begin position="153"/>
        <end position="180"/>
    </location>
</feature>
<evidence type="ECO:0000259" key="2">
    <source>
        <dbReference type="Pfam" id="PF00134"/>
    </source>
</evidence>